<sequence>MSPWASPVVLVQKQDGSIRFCVDYRKLNAITIPDTYPMPRRDSLLDCLGPAKACRSPSLEQAKMEPGEMYMQDHPVPNIKDTWSINTEH</sequence>
<dbReference type="PANTHER" id="PTHR24559">
    <property type="entry name" value="TRANSPOSON TY3-I GAG-POL POLYPROTEIN"/>
    <property type="match status" value="1"/>
</dbReference>
<dbReference type="AlphaFoldDB" id="A0A151ME77"/>
<evidence type="ECO:0000313" key="2">
    <source>
        <dbReference type="EMBL" id="KYO22811.1"/>
    </source>
</evidence>
<reference evidence="2 3" key="1">
    <citation type="journal article" date="2012" name="Genome Biol.">
        <title>Sequencing three crocodilian genomes to illuminate the evolution of archosaurs and amniotes.</title>
        <authorList>
            <person name="St John J.A."/>
            <person name="Braun E.L."/>
            <person name="Isberg S.R."/>
            <person name="Miles L.G."/>
            <person name="Chong A.Y."/>
            <person name="Gongora J."/>
            <person name="Dalzell P."/>
            <person name="Moran C."/>
            <person name="Bed'hom B."/>
            <person name="Abzhanov A."/>
            <person name="Burgess S.C."/>
            <person name="Cooksey A.M."/>
            <person name="Castoe T.A."/>
            <person name="Crawford N.G."/>
            <person name="Densmore L.D."/>
            <person name="Drew J.C."/>
            <person name="Edwards S.V."/>
            <person name="Faircloth B.C."/>
            <person name="Fujita M.K."/>
            <person name="Greenwold M.J."/>
            <person name="Hoffmann F.G."/>
            <person name="Howard J.M."/>
            <person name="Iguchi T."/>
            <person name="Janes D.E."/>
            <person name="Khan S.Y."/>
            <person name="Kohno S."/>
            <person name="de Koning A.J."/>
            <person name="Lance S.L."/>
            <person name="McCarthy F.M."/>
            <person name="McCormack J.E."/>
            <person name="Merchant M.E."/>
            <person name="Peterson D.G."/>
            <person name="Pollock D.D."/>
            <person name="Pourmand N."/>
            <person name="Raney B.J."/>
            <person name="Roessler K.A."/>
            <person name="Sanford J.R."/>
            <person name="Sawyer R.H."/>
            <person name="Schmidt C.J."/>
            <person name="Triplett E.W."/>
            <person name="Tuberville T.D."/>
            <person name="Venegas-Anaya M."/>
            <person name="Howard J.T."/>
            <person name="Jarvis E.D."/>
            <person name="Guillette L.J.Jr."/>
            <person name="Glenn T.C."/>
            <person name="Green R.E."/>
            <person name="Ray D.A."/>
        </authorList>
    </citation>
    <scope>NUCLEOTIDE SEQUENCE [LARGE SCALE GENOMIC DNA]</scope>
    <source>
        <strain evidence="2">KSC_2009_1</strain>
    </source>
</reference>
<gene>
    <name evidence="2" type="ORF">Y1Q_0003291</name>
</gene>
<dbReference type="InterPro" id="IPR043502">
    <property type="entry name" value="DNA/RNA_pol_sf"/>
</dbReference>
<accession>A0A151ME77</accession>
<protein>
    <recommendedName>
        <fullName evidence="4">Transposon Ty3-I Gag-Pol polyprotein</fullName>
    </recommendedName>
</protein>
<dbReference type="SUPFAM" id="SSF56672">
    <property type="entry name" value="DNA/RNA polymerases"/>
    <property type="match status" value="1"/>
</dbReference>
<dbReference type="EMBL" id="AKHW03006231">
    <property type="protein sequence ID" value="KYO22811.1"/>
    <property type="molecule type" value="Genomic_DNA"/>
</dbReference>
<name>A0A151ME77_ALLMI</name>
<dbReference type="Gene3D" id="3.10.10.10">
    <property type="entry name" value="HIV Type 1 Reverse Transcriptase, subunit A, domain 1"/>
    <property type="match status" value="1"/>
</dbReference>
<proteinExistence type="predicted"/>
<evidence type="ECO:0000256" key="1">
    <source>
        <dbReference type="SAM" id="MobiDB-lite"/>
    </source>
</evidence>
<evidence type="ECO:0008006" key="4">
    <source>
        <dbReference type="Google" id="ProtNLM"/>
    </source>
</evidence>
<organism evidence="2 3">
    <name type="scientific">Alligator mississippiensis</name>
    <name type="common">American alligator</name>
    <dbReference type="NCBI Taxonomy" id="8496"/>
    <lineage>
        <taxon>Eukaryota</taxon>
        <taxon>Metazoa</taxon>
        <taxon>Chordata</taxon>
        <taxon>Craniata</taxon>
        <taxon>Vertebrata</taxon>
        <taxon>Euteleostomi</taxon>
        <taxon>Archelosauria</taxon>
        <taxon>Archosauria</taxon>
        <taxon>Crocodylia</taxon>
        <taxon>Alligatoridae</taxon>
        <taxon>Alligatorinae</taxon>
        <taxon>Alligator</taxon>
    </lineage>
</organism>
<evidence type="ECO:0000313" key="3">
    <source>
        <dbReference type="Proteomes" id="UP000050525"/>
    </source>
</evidence>
<keyword evidence="3" id="KW-1185">Reference proteome</keyword>
<dbReference type="InterPro" id="IPR053134">
    <property type="entry name" value="RNA-dir_DNA_polymerase"/>
</dbReference>
<comment type="caution">
    <text evidence="2">The sequence shown here is derived from an EMBL/GenBank/DDBJ whole genome shotgun (WGS) entry which is preliminary data.</text>
</comment>
<dbReference type="PANTHER" id="PTHR24559:SF444">
    <property type="entry name" value="REVERSE TRANSCRIPTASE DOMAIN-CONTAINING PROTEIN"/>
    <property type="match status" value="1"/>
</dbReference>
<feature type="region of interest" description="Disordered" evidence="1">
    <location>
        <begin position="66"/>
        <end position="89"/>
    </location>
</feature>
<dbReference type="STRING" id="8496.A0A151ME77"/>
<dbReference type="Proteomes" id="UP000050525">
    <property type="component" value="Unassembled WGS sequence"/>
</dbReference>